<protein>
    <recommendedName>
        <fullName evidence="4">Membralin</fullName>
    </recommendedName>
</protein>
<comment type="caution">
    <text evidence="2">The sequence shown here is derived from an EMBL/GenBank/DDBJ whole genome shotgun (WGS) entry which is preliminary data.</text>
</comment>
<proteinExistence type="predicted"/>
<reference evidence="2 3" key="1">
    <citation type="submission" date="2021-06" db="EMBL/GenBank/DDBJ databases">
        <authorList>
            <person name="Palmer J.M."/>
        </authorList>
    </citation>
    <scope>NUCLEOTIDE SEQUENCE [LARGE SCALE GENOMIC DNA]</scope>
    <source>
        <strain evidence="2 3">GA_2019</strain>
        <tissue evidence="2">Muscle</tissue>
    </source>
</reference>
<sequence length="391" mass="41464">MEAIMSEFFNDTTTAFYIILIVWLADQYDAICCHTNTSKRHWLRVGVCSWADPEFWAGCSGSPAVLFGRRFFYLYHFAFYAYHYRFNGQYSSLALVTSWLFIQHSMIYFFHHYELPAILQQIRIQEMLLQNQQAGQNQTALQDNLNNNTAAAGAGAGPGSARTSQSGDAGIHPPQPDPLPSSSAAAGGAVEVRAELNWVTQTAAIITEALSSSVDSGGAAGGGEASLGAEINVEFWMGGGTAPGEGGGGATQTGASAGAVGGVPEVVSLEVKAAMGRAETAPETTPEDSRCQGDVLDKKVEPSEVSSPPTDCPAPQTAGTDCESPEPQQQSSAPPGTSRGSGAFKKNLAAERADWLCLLPLLRLRLLLEAWPVMTCSGSGSSRTLSAWSKE</sequence>
<dbReference type="InterPro" id="IPR019144">
    <property type="entry name" value="Membralin"/>
</dbReference>
<feature type="region of interest" description="Disordered" evidence="1">
    <location>
        <begin position="148"/>
        <end position="186"/>
    </location>
</feature>
<feature type="region of interest" description="Disordered" evidence="1">
    <location>
        <begin position="300"/>
        <end position="343"/>
    </location>
</feature>
<dbReference type="PANTHER" id="PTHR21650">
    <property type="entry name" value="MEMBRALIN/KINETOCHORE PROTEIN NUF2"/>
    <property type="match status" value="1"/>
</dbReference>
<gene>
    <name evidence="2" type="ORF">GOODEAATRI_027092</name>
</gene>
<dbReference type="Proteomes" id="UP001476798">
    <property type="component" value="Unassembled WGS sequence"/>
</dbReference>
<accession>A0ABV0PS09</accession>
<feature type="compositionally biased region" description="Gly residues" evidence="1">
    <location>
        <begin position="238"/>
        <end position="251"/>
    </location>
</feature>
<dbReference type="EMBL" id="JAHRIO010083446">
    <property type="protein sequence ID" value="MEQ2186290.1"/>
    <property type="molecule type" value="Genomic_DNA"/>
</dbReference>
<feature type="compositionally biased region" description="Low complexity" evidence="1">
    <location>
        <begin position="325"/>
        <end position="335"/>
    </location>
</feature>
<dbReference type="Pfam" id="PF09746">
    <property type="entry name" value="Membralin"/>
    <property type="match status" value="1"/>
</dbReference>
<evidence type="ECO:0008006" key="4">
    <source>
        <dbReference type="Google" id="ProtNLM"/>
    </source>
</evidence>
<name>A0ABV0PS09_9TELE</name>
<organism evidence="2 3">
    <name type="scientific">Goodea atripinnis</name>
    <dbReference type="NCBI Taxonomy" id="208336"/>
    <lineage>
        <taxon>Eukaryota</taxon>
        <taxon>Metazoa</taxon>
        <taxon>Chordata</taxon>
        <taxon>Craniata</taxon>
        <taxon>Vertebrata</taxon>
        <taxon>Euteleostomi</taxon>
        <taxon>Actinopterygii</taxon>
        <taxon>Neopterygii</taxon>
        <taxon>Teleostei</taxon>
        <taxon>Neoteleostei</taxon>
        <taxon>Acanthomorphata</taxon>
        <taxon>Ovalentaria</taxon>
        <taxon>Atherinomorphae</taxon>
        <taxon>Cyprinodontiformes</taxon>
        <taxon>Goodeidae</taxon>
        <taxon>Goodea</taxon>
    </lineage>
</organism>
<evidence type="ECO:0000313" key="3">
    <source>
        <dbReference type="Proteomes" id="UP001476798"/>
    </source>
</evidence>
<evidence type="ECO:0000256" key="1">
    <source>
        <dbReference type="SAM" id="MobiDB-lite"/>
    </source>
</evidence>
<feature type="region of interest" description="Disordered" evidence="1">
    <location>
        <begin position="238"/>
        <end position="257"/>
    </location>
</feature>
<keyword evidence="3" id="KW-1185">Reference proteome</keyword>
<dbReference type="PANTHER" id="PTHR21650:SF4">
    <property type="entry name" value="MEMBRALIN"/>
    <property type="match status" value="1"/>
</dbReference>
<evidence type="ECO:0000313" key="2">
    <source>
        <dbReference type="EMBL" id="MEQ2186290.1"/>
    </source>
</evidence>